<feature type="transmembrane region" description="Helical" evidence="2">
    <location>
        <begin position="378"/>
        <end position="397"/>
    </location>
</feature>
<feature type="transmembrane region" description="Helical" evidence="2">
    <location>
        <begin position="506"/>
        <end position="530"/>
    </location>
</feature>
<dbReference type="Proteomes" id="UP001189429">
    <property type="component" value="Unassembled WGS sequence"/>
</dbReference>
<evidence type="ECO:0000256" key="1">
    <source>
        <dbReference type="SAM" id="MobiDB-lite"/>
    </source>
</evidence>
<accession>A0ABN9SJF8</accession>
<feature type="transmembrane region" description="Helical" evidence="2">
    <location>
        <begin position="438"/>
        <end position="459"/>
    </location>
</feature>
<dbReference type="Pfam" id="PF04403">
    <property type="entry name" value="PqiA"/>
    <property type="match status" value="1"/>
</dbReference>
<organism evidence="3 4">
    <name type="scientific">Prorocentrum cordatum</name>
    <dbReference type="NCBI Taxonomy" id="2364126"/>
    <lineage>
        <taxon>Eukaryota</taxon>
        <taxon>Sar</taxon>
        <taxon>Alveolata</taxon>
        <taxon>Dinophyceae</taxon>
        <taxon>Prorocentrales</taxon>
        <taxon>Prorocentraceae</taxon>
        <taxon>Prorocentrum</taxon>
    </lineage>
</organism>
<feature type="transmembrane region" description="Helical" evidence="2">
    <location>
        <begin position="618"/>
        <end position="636"/>
    </location>
</feature>
<dbReference type="PANTHER" id="PTHR34730:SF1">
    <property type="entry name" value="PARAQUAT-INDUCIBLE PROTEIN A"/>
    <property type="match status" value="1"/>
</dbReference>
<evidence type="ECO:0000256" key="2">
    <source>
        <dbReference type="SAM" id="Phobius"/>
    </source>
</evidence>
<keyword evidence="2" id="KW-1133">Transmembrane helix</keyword>
<evidence type="ECO:0000313" key="4">
    <source>
        <dbReference type="Proteomes" id="UP001189429"/>
    </source>
</evidence>
<evidence type="ECO:0000313" key="3">
    <source>
        <dbReference type="EMBL" id="CAK0831899.1"/>
    </source>
</evidence>
<dbReference type="InterPro" id="IPR007498">
    <property type="entry name" value="PqiA-like"/>
</dbReference>
<comment type="caution">
    <text evidence="3">The sequence shown here is derived from an EMBL/GenBank/DDBJ whole genome shotgun (WGS) entry which is preliminary data.</text>
</comment>
<protein>
    <submittedName>
        <fullName evidence="3">Uncharacterized protein</fullName>
    </submittedName>
</protein>
<feature type="transmembrane region" description="Helical" evidence="2">
    <location>
        <begin position="281"/>
        <end position="305"/>
    </location>
</feature>
<dbReference type="EMBL" id="CAUYUJ010011492">
    <property type="protein sequence ID" value="CAK0831899.1"/>
    <property type="molecule type" value="Genomic_DNA"/>
</dbReference>
<name>A0ABN9SJF8_9DINO</name>
<proteinExistence type="predicted"/>
<reference evidence="3" key="1">
    <citation type="submission" date="2023-10" db="EMBL/GenBank/DDBJ databases">
        <authorList>
            <person name="Chen Y."/>
            <person name="Shah S."/>
            <person name="Dougan E. K."/>
            <person name="Thang M."/>
            <person name="Chan C."/>
        </authorList>
    </citation>
    <scope>NUCLEOTIDE SEQUENCE [LARGE SCALE GENOMIC DNA]</scope>
</reference>
<keyword evidence="2" id="KW-0472">Membrane</keyword>
<sequence length="689" mass="73267">MDIDHMVNEVVAMLLGQFGATIAEVVRHAAEVNATDALNELVRSRAAEAARLPCPGPLADHTAPELGGFASAASRPLLGLGLLGLALCAAGGLARRLCCLAPPRGEGKAGSAPPHGREGERARGSAAPRRSDGASAAPPRRSDGAGSSFFGEGARGSAAVQEVELAVAPARQEGASQDPGISFSASANERAGDVRAEAAEAQPSWDCLALHPSVSRMMLVSFPLLIAGNILLMVESNSGVGTSVLISIRANDEQVVRLPSLKDFTLMGSIEDMWNGGAYPLAVLIAFFSGVWPYVKLLTMLLCWLAPTSVLSVHGRQTALEWLDFLGKWSMVDAFVMVLFMVAFKFDLSIAGQAPQVISDVFDEFGGSARLLVYVQPLWGFFLFIGATIGSMVLGHLMTMVHRRAHKVAEFGIRRDSLGRRSRLCDVNRPSGHAGRNFVITPVFFLGVSLLLVVVGLNVNAFQFRFLGLAGFALGEAGSVRPFSVVSLASAVPSANLHSGGPDMFFIQWIFCIQLPAVIIYHVTLMMLWITPLTNRMQRIGLVAAQVMNAWNALDVFVVSICAGVLEIRQLALFIIGTKCDALDAIVEQFPPIVARVPGAVDGRVHCFDVQSELKEGFFVLLAAVLVSTVVGHLVLHRCSVALACDGEDQCTPPTMVEGSCVEDDLDASFRMVFDRGSLQGPPIVGGVA</sequence>
<feature type="region of interest" description="Disordered" evidence="1">
    <location>
        <begin position="105"/>
        <end position="149"/>
    </location>
</feature>
<keyword evidence="2" id="KW-0812">Transmembrane</keyword>
<gene>
    <name evidence="3" type="ORF">PCOR1329_LOCUS30115</name>
</gene>
<feature type="transmembrane region" description="Helical" evidence="2">
    <location>
        <begin position="325"/>
        <end position="344"/>
    </location>
</feature>
<dbReference type="PANTHER" id="PTHR34730">
    <property type="entry name" value="UNNAMED PRODUCT"/>
    <property type="match status" value="1"/>
</dbReference>
<keyword evidence="4" id="KW-1185">Reference proteome</keyword>